<dbReference type="EMBL" id="DVMH01000021">
    <property type="protein sequence ID" value="HIU10410.1"/>
    <property type="molecule type" value="Genomic_DNA"/>
</dbReference>
<proteinExistence type="predicted"/>
<reference evidence="1" key="1">
    <citation type="submission" date="2020-10" db="EMBL/GenBank/DDBJ databases">
        <authorList>
            <person name="Gilroy R."/>
        </authorList>
    </citation>
    <scope>NUCLEOTIDE SEQUENCE</scope>
    <source>
        <strain evidence="1">2830</strain>
    </source>
</reference>
<dbReference type="InterPro" id="IPR018755">
    <property type="entry name" value="Phage_Mu_Gp48"/>
</dbReference>
<comment type="caution">
    <text evidence="1">The sequence shown here is derived from an EMBL/GenBank/DDBJ whole genome shotgun (WGS) entry which is preliminary data.</text>
</comment>
<sequence>MDRQIIDYLPYVLRDVVEYRQLMEAEQPELAALWAAQDKVLADQYIVTATEYGISRWEAILGIYPKDTDGLEMRRARILSMLQLKLPYTKRWLANWLNDLCGAGNYDLAITAYSIVIDLGYDLIPEAEKLAGDIYTMLAAVRPANMVLELNGMRNISGAANVAAITECALDMEVWPAQAELDSSGGVQITGYTEYVYTADAYPVA</sequence>
<organism evidence="1 2">
    <name type="scientific">Candidatus Avidehalobacter gallistercoris</name>
    <dbReference type="NCBI Taxonomy" id="2840694"/>
    <lineage>
        <taxon>Bacteria</taxon>
        <taxon>Bacillati</taxon>
        <taxon>Bacillota</taxon>
        <taxon>Clostridia</taxon>
        <taxon>Eubacteriales</taxon>
        <taxon>Peptococcaceae</taxon>
        <taxon>Peptococcaceae incertae sedis</taxon>
        <taxon>Candidatus Avidehalobacter</taxon>
    </lineage>
</organism>
<gene>
    <name evidence="1" type="ORF">IAB00_04080</name>
</gene>
<reference evidence="1" key="2">
    <citation type="journal article" date="2021" name="PeerJ">
        <title>Extensive microbial diversity within the chicken gut microbiome revealed by metagenomics and culture.</title>
        <authorList>
            <person name="Gilroy R."/>
            <person name="Ravi A."/>
            <person name="Getino M."/>
            <person name="Pursley I."/>
            <person name="Horton D.L."/>
            <person name="Alikhan N.F."/>
            <person name="Baker D."/>
            <person name="Gharbi K."/>
            <person name="Hall N."/>
            <person name="Watson M."/>
            <person name="Adriaenssens E.M."/>
            <person name="Foster-Nyarko E."/>
            <person name="Jarju S."/>
            <person name="Secka A."/>
            <person name="Antonio M."/>
            <person name="Oren A."/>
            <person name="Chaudhuri R.R."/>
            <person name="La Ragione R."/>
            <person name="Hildebrand F."/>
            <person name="Pallen M.J."/>
        </authorList>
    </citation>
    <scope>NUCLEOTIDE SEQUENCE</scope>
    <source>
        <strain evidence="1">2830</strain>
    </source>
</reference>
<name>A0A9D1KZB4_9FIRM</name>
<protein>
    <submittedName>
        <fullName evidence="1">DUF2313 domain-containing protein</fullName>
    </submittedName>
</protein>
<evidence type="ECO:0000313" key="1">
    <source>
        <dbReference type="EMBL" id="HIU10410.1"/>
    </source>
</evidence>
<dbReference type="AlphaFoldDB" id="A0A9D1KZB4"/>
<evidence type="ECO:0000313" key="2">
    <source>
        <dbReference type="Proteomes" id="UP000824124"/>
    </source>
</evidence>
<dbReference type="Proteomes" id="UP000824124">
    <property type="component" value="Unassembled WGS sequence"/>
</dbReference>
<dbReference type="Pfam" id="PF10076">
    <property type="entry name" value="Phage_Mu_Gp48"/>
    <property type="match status" value="1"/>
</dbReference>
<accession>A0A9D1KZB4</accession>